<dbReference type="KEGG" id="bbel:109478650"/>
<keyword evidence="2" id="KW-1185">Reference proteome</keyword>
<dbReference type="OrthoDB" id="10060321at2759"/>
<evidence type="ECO:0000256" key="1">
    <source>
        <dbReference type="SAM" id="MobiDB-lite"/>
    </source>
</evidence>
<protein>
    <submittedName>
        <fullName evidence="3">Zinc finger RNA-binding protein-like</fullName>
    </submittedName>
</protein>
<feature type="compositionally biased region" description="Low complexity" evidence="1">
    <location>
        <begin position="216"/>
        <end position="228"/>
    </location>
</feature>
<name>A0A6P4Z2W4_BRABE</name>
<dbReference type="RefSeq" id="XP_019635875.1">
    <property type="nucleotide sequence ID" value="XM_019780316.1"/>
</dbReference>
<sequence length="261" mass="29707">MAAVEKGLKPAPFAKTKSADGASKPTTVDTLRTARCMDKLEMMGEPLVGLDYITEFQNEDPEIEEYYVCKLCDSRCDPRTLNTHVIGARHRLAYLKEHHPDMAAMTLQNKRRSEQSIALAEFVKQAVKQDGQKEVKVKMELNPFYNPQQREKEKRKRAEQLRRHEVAYAAKRRRMGFGDDEWDGDVGHGPVPMGRRGPPVGRGRGLPRHAYEEDYYPGPSDYDYGYPDEPYRGRGGRMLPPAAYRPRSPRRSGSVLSGRVP</sequence>
<feature type="compositionally biased region" description="Low complexity" evidence="1">
    <location>
        <begin position="239"/>
        <end position="261"/>
    </location>
</feature>
<accession>A0A6P4Z2W4</accession>
<feature type="compositionally biased region" description="Low complexity" evidence="1">
    <location>
        <begin position="188"/>
        <end position="201"/>
    </location>
</feature>
<reference evidence="3" key="1">
    <citation type="submission" date="2025-08" db="UniProtKB">
        <authorList>
            <consortium name="RefSeq"/>
        </authorList>
    </citation>
    <scope>IDENTIFICATION</scope>
    <source>
        <tissue evidence="3">Gonad</tissue>
    </source>
</reference>
<feature type="region of interest" description="Disordered" evidence="1">
    <location>
        <begin position="1"/>
        <end position="27"/>
    </location>
</feature>
<evidence type="ECO:0000313" key="2">
    <source>
        <dbReference type="Proteomes" id="UP000515135"/>
    </source>
</evidence>
<proteinExistence type="predicted"/>
<gene>
    <name evidence="3" type="primary">LOC109478650</name>
</gene>
<evidence type="ECO:0000313" key="3">
    <source>
        <dbReference type="RefSeq" id="XP_019635875.1"/>
    </source>
</evidence>
<dbReference type="AlphaFoldDB" id="A0A6P4Z2W4"/>
<feature type="region of interest" description="Disordered" evidence="1">
    <location>
        <begin position="179"/>
        <end position="261"/>
    </location>
</feature>
<dbReference type="Proteomes" id="UP000515135">
    <property type="component" value="Unplaced"/>
</dbReference>
<organism evidence="2 3">
    <name type="scientific">Branchiostoma belcheri</name>
    <name type="common">Amphioxus</name>
    <dbReference type="NCBI Taxonomy" id="7741"/>
    <lineage>
        <taxon>Eukaryota</taxon>
        <taxon>Metazoa</taxon>
        <taxon>Chordata</taxon>
        <taxon>Cephalochordata</taxon>
        <taxon>Leptocardii</taxon>
        <taxon>Amphioxiformes</taxon>
        <taxon>Branchiostomatidae</taxon>
        <taxon>Branchiostoma</taxon>
    </lineage>
</organism>
<dbReference type="GeneID" id="109478650"/>